<evidence type="ECO:0000259" key="5">
    <source>
        <dbReference type="PROSITE" id="PS51935"/>
    </source>
</evidence>
<dbReference type="InterPro" id="IPR051202">
    <property type="entry name" value="Peptidase_C40"/>
</dbReference>
<evidence type="ECO:0000256" key="4">
    <source>
        <dbReference type="ARBA" id="ARBA00022807"/>
    </source>
</evidence>
<evidence type="ECO:0000256" key="3">
    <source>
        <dbReference type="ARBA" id="ARBA00022801"/>
    </source>
</evidence>
<dbReference type="OrthoDB" id="9813118at2"/>
<accession>A0A559KE07</accession>
<evidence type="ECO:0000313" key="6">
    <source>
        <dbReference type="EMBL" id="TVY10344.1"/>
    </source>
</evidence>
<dbReference type="SUPFAM" id="SSF54001">
    <property type="entry name" value="Cysteine proteinases"/>
    <property type="match status" value="1"/>
</dbReference>
<keyword evidence="7" id="KW-1185">Reference proteome</keyword>
<dbReference type="PANTHER" id="PTHR47053:SF1">
    <property type="entry name" value="MUREIN DD-ENDOPEPTIDASE MEPH-RELATED"/>
    <property type="match status" value="1"/>
</dbReference>
<evidence type="ECO:0000256" key="1">
    <source>
        <dbReference type="ARBA" id="ARBA00007074"/>
    </source>
</evidence>
<dbReference type="GO" id="GO:0006508">
    <property type="term" value="P:proteolysis"/>
    <property type="evidence" value="ECO:0007669"/>
    <property type="project" value="UniProtKB-KW"/>
</dbReference>
<protein>
    <submittedName>
        <fullName evidence="6">NlpC/P60 family protein</fullName>
    </submittedName>
</protein>
<reference evidence="6 7" key="1">
    <citation type="submission" date="2019-07" db="EMBL/GenBank/DDBJ databases">
        <authorList>
            <person name="Kim J."/>
        </authorList>
    </citation>
    <scope>NUCLEOTIDE SEQUENCE [LARGE SCALE GENOMIC DNA]</scope>
    <source>
        <strain evidence="6 7">JC52</strain>
    </source>
</reference>
<dbReference type="PROSITE" id="PS51935">
    <property type="entry name" value="NLPC_P60"/>
    <property type="match status" value="1"/>
</dbReference>
<dbReference type="GO" id="GO:0008234">
    <property type="term" value="F:cysteine-type peptidase activity"/>
    <property type="evidence" value="ECO:0007669"/>
    <property type="project" value="UniProtKB-KW"/>
</dbReference>
<keyword evidence="2" id="KW-0645">Protease</keyword>
<dbReference type="InterPro" id="IPR000064">
    <property type="entry name" value="NLP_P60_dom"/>
</dbReference>
<dbReference type="InterPro" id="IPR038765">
    <property type="entry name" value="Papain-like_cys_pep_sf"/>
</dbReference>
<sequence>MIMASSAKDSVITEPVSKHTSQFIGAKRVLSALDQKRVNLVLLAQQYLGTPYDFGAAYGQTKTFDCSSFTKWIFAHNGVTLPRVSRDQAQEGTFISKANLETGDLVFFSTPDSKGKIGHVGMYVGDGMMIHTYGAGGVKFSTIETGWWKDHYITARRVLK</sequence>
<dbReference type="EMBL" id="VNJI01000009">
    <property type="protein sequence ID" value="TVY10344.1"/>
    <property type="molecule type" value="Genomic_DNA"/>
</dbReference>
<dbReference type="AlphaFoldDB" id="A0A559KE07"/>
<feature type="domain" description="NlpC/P60" evidence="5">
    <location>
        <begin position="34"/>
        <end position="159"/>
    </location>
</feature>
<proteinExistence type="inferred from homology"/>
<dbReference type="PANTHER" id="PTHR47053">
    <property type="entry name" value="MUREIN DD-ENDOPEPTIDASE MEPH-RELATED"/>
    <property type="match status" value="1"/>
</dbReference>
<evidence type="ECO:0000256" key="2">
    <source>
        <dbReference type="ARBA" id="ARBA00022670"/>
    </source>
</evidence>
<organism evidence="6 7">
    <name type="scientific">Paenibacillus cremeus</name>
    <dbReference type="NCBI Taxonomy" id="2163881"/>
    <lineage>
        <taxon>Bacteria</taxon>
        <taxon>Bacillati</taxon>
        <taxon>Bacillota</taxon>
        <taxon>Bacilli</taxon>
        <taxon>Bacillales</taxon>
        <taxon>Paenibacillaceae</taxon>
        <taxon>Paenibacillus</taxon>
    </lineage>
</organism>
<dbReference type="Gene3D" id="3.90.1720.10">
    <property type="entry name" value="endopeptidase domain like (from Nostoc punctiforme)"/>
    <property type="match status" value="1"/>
</dbReference>
<name>A0A559KE07_9BACL</name>
<dbReference type="Proteomes" id="UP000317036">
    <property type="component" value="Unassembled WGS sequence"/>
</dbReference>
<gene>
    <name evidence="6" type="ORF">FPZ49_09710</name>
</gene>
<keyword evidence="4" id="KW-0788">Thiol protease</keyword>
<comment type="caution">
    <text evidence="6">The sequence shown here is derived from an EMBL/GenBank/DDBJ whole genome shotgun (WGS) entry which is preliminary data.</text>
</comment>
<dbReference type="Pfam" id="PF00877">
    <property type="entry name" value="NLPC_P60"/>
    <property type="match status" value="1"/>
</dbReference>
<keyword evidence="3" id="KW-0378">Hydrolase</keyword>
<comment type="similarity">
    <text evidence="1">Belongs to the peptidase C40 family.</text>
</comment>
<evidence type="ECO:0000313" key="7">
    <source>
        <dbReference type="Proteomes" id="UP000317036"/>
    </source>
</evidence>